<dbReference type="PANTHER" id="PTHR15715:SF21">
    <property type="entry name" value="TRAF3-INTERACTING JNK-ACTIVATING MODULATOR"/>
    <property type="match status" value="1"/>
</dbReference>
<gene>
    <name evidence="4" type="ORF">N306_13670</name>
</gene>
<feature type="non-terminal residue" evidence="4">
    <location>
        <position position="320"/>
    </location>
</feature>
<evidence type="ECO:0000256" key="3">
    <source>
        <dbReference type="SAM" id="Phobius"/>
    </source>
</evidence>
<keyword evidence="5" id="KW-1185">Reference proteome</keyword>
<dbReference type="EMBL" id="KK735416">
    <property type="protein sequence ID" value="KFR13962.1"/>
    <property type="molecule type" value="Genomic_DNA"/>
</dbReference>
<keyword evidence="3" id="KW-0812">Transmembrane</keyword>
<name>A0A091WE49_OPIHO</name>
<organism evidence="4 5">
    <name type="scientific">Opisthocomus hoazin</name>
    <name type="common">Hoatzin</name>
    <name type="synonym">Phasianus hoazin</name>
    <dbReference type="NCBI Taxonomy" id="30419"/>
    <lineage>
        <taxon>Eukaryota</taxon>
        <taxon>Metazoa</taxon>
        <taxon>Chordata</taxon>
        <taxon>Craniata</taxon>
        <taxon>Vertebrata</taxon>
        <taxon>Euteleostomi</taxon>
        <taxon>Archelosauria</taxon>
        <taxon>Archosauria</taxon>
        <taxon>Dinosauria</taxon>
        <taxon>Saurischia</taxon>
        <taxon>Theropoda</taxon>
        <taxon>Coelurosauria</taxon>
        <taxon>Aves</taxon>
        <taxon>Neognathae</taxon>
        <taxon>Neoaves</taxon>
        <taxon>Opisthocomiformes</taxon>
        <taxon>Opisthocomidae</taxon>
        <taxon>Opisthocomus</taxon>
    </lineage>
</organism>
<feature type="non-terminal residue" evidence="4">
    <location>
        <position position="1"/>
    </location>
</feature>
<feature type="coiled-coil region" evidence="1">
    <location>
        <begin position="6"/>
        <end position="81"/>
    </location>
</feature>
<keyword evidence="3" id="KW-0472">Membrane</keyword>
<proteinExistence type="predicted"/>
<accession>A0A091WE49</accession>
<evidence type="ECO:0000313" key="4">
    <source>
        <dbReference type="EMBL" id="KFR13962.1"/>
    </source>
</evidence>
<protein>
    <submittedName>
        <fullName evidence="4">TRAF3-interacting JNK-activating modulator</fullName>
    </submittedName>
</protein>
<reference evidence="4 5" key="1">
    <citation type="submission" date="2014-04" db="EMBL/GenBank/DDBJ databases">
        <title>Genome evolution of avian class.</title>
        <authorList>
            <person name="Zhang G."/>
            <person name="Li C."/>
        </authorList>
    </citation>
    <scope>NUCLEOTIDE SEQUENCE [LARGE SCALE GENOMIC DNA]</scope>
    <source>
        <strain evidence="4">BGI_N306</strain>
    </source>
</reference>
<feature type="coiled-coil region" evidence="1">
    <location>
        <begin position="110"/>
        <end position="179"/>
    </location>
</feature>
<evidence type="ECO:0000256" key="1">
    <source>
        <dbReference type="SAM" id="Coils"/>
    </source>
</evidence>
<evidence type="ECO:0000256" key="2">
    <source>
        <dbReference type="SAM" id="MobiDB-lite"/>
    </source>
</evidence>
<dbReference type="InterPro" id="IPR051176">
    <property type="entry name" value="Cent_Immune-Sig_Mod"/>
</dbReference>
<evidence type="ECO:0000313" key="5">
    <source>
        <dbReference type="Proteomes" id="UP000053605"/>
    </source>
</evidence>
<keyword evidence="3" id="KW-1133">Transmembrane helix</keyword>
<dbReference type="AlphaFoldDB" id="A0A091WE49"/>
<keyword evidence="1" id="KW-0175">Coiled coil</keyword>
<dbReference type="PANTHER" id="PTHR15715">
    <property type="entry name" value="CENTROSOMAL PROTEIN OF 170 KDA"/>
    <property type="match status" value="1"/>
</dbReference>
<feature type="region of interest" description="Disordered" evidence="2">
    <location>
        <begin position="192"/>
        <end position="249"/>
    </location>
</feature>
<dbReference type="PhylomeDB" id="A0A091WE49"/>
<dbReference type="Proteomes" id="UP000053605">
    <property type="component" value="Unassembled WGS sequence"/>
</dbReference>
<feature type="transmembrane region" description="Helical" evidence="3">
    <location>
        <begin position="299"/>
        <end position="318"/>
    </location>
</feature>
<sequence length="320" mass="36884">QGQLNEDKLKCKLRALENQLQACTQSYSKECMKKILVEMEDQKQTYEQKAKEALQKMLEDKLQTEQQLQNSQRSLATMREDLAFWQEHTTTLKAELTKMSTAHTELENSFHVLQSELQRAATQNEQLRQALGSLQNEHAVLRQRASALREDNDLKAERISTIEDKLQEEQNQKVTLEATVSHLHNLLRSRTRAGEAQEAMVPSPDQVSTTQTPPLTPAKEKQNVLLEHPEEEEGEESLKDEMQKRTSQLTAKENECTELRSELEALSEEYRCCLARLRQCRDELNHFQSKQAKRRCCHWIPLLVAVVATAIATFLASYRP</sequence>
<dbReference type="STRING" id="30419.A0A091WE49"/>